<accession>A0ACB7RKU6</accession>
<sequence>MARSITGGGCPCATTPAVPGDSPREDVLKTELALCFEKASREFLAGVRNPVNATAGLDANTEASSEAECASSPLCRRHESALCDASRPYREADGRCNNLEHPEWGAAGACMQRLLSPAYADGVSSPRVSAKSGRALPSARRVSYTVHPERTFYDESWSAMTVHFAQFIAHDISAALVVDPGGPEFSKNLGRDTYKCCDEEYVRSGPECFPIDVGAEDPFYGRYNVRCMNFKRSAPCLKCRLADIQLSDYYFTSRAVFKIYKQIIFRFSYVRWLLKEQLINHSRLLPPSSNPQIDQCSKQREHRFCFEGGDHRVNQNSGLLMMHTIWFREHNRVARKLARINPHWDDERLFQVSRRIVEARLQHIVYKELLKYVLGPKGVKQNKLNPLTVGYTTYDAGVDATVYNDFTTAAFRMGHSLIDADNETMCLPGNRKLSLPLRHNWFNPFAFYEADVVDAVTGSRLRKPSQQMDRQGYGTYDVTRHAFRVPNGPKPFGVDLFAFDIQRGRDHGLRPYVDYATKCTPGVSLGRYERRRYPK</sequence>
<dbReference type="Proteomes" id="UP000821845">
    <property type="component" value="Chromosome 9"/>
</dbReference>
<evidence type="ECO:0000313" key="2">
    <source>
        <dbReference type="Proteomes" id="UP000821845"/>
    </source>
</evidence>
<evidence type="ECO:0000313" key="1">
    <source>
        <dbReference type="EMBL" id="KAH6922406.1"/>
    </source>
</evidence>
<protein>
    <submittedName>
        <fullName evidence="1">Uncharacterized protein</fullName>
    </submittedName>
</protein>
<organism evidence="1 2">
    <name type="scientific">Hyalomma asiaticum</name>
    <name type="common">Tick</name>
    <dbReference type="NCBI Taxonomy" id="266040"/>
    <lineage>
        <taxon>Eukaryota</taxon>
        <taxon>Metazoa</taxon>
        <taxon>Ecdysozoa</taxon>
        <taxon>Arthropoda</taxon>
        <taxon>Chelicerata</taxon>
        <taxon>Arachnida</taxon>
        <taxon>Acari</taxon>
        <taxon>Parasitiformes</taxon>
        <taxon>Ixodida</taxon>
        <taxon>Ixodoidea</taxon>
        <taxon>Ixodidae</taxon>
        <taxon>Hyalomminae</taxon>
        <taxon>Hyalomma</taxon>
    </lineage>
</organism>
<proteinExistence type="predicted"/>
<name>A0ACB7RKU6_HYAAI</name>
<reference evidence="1" key="1">
    <citation type="submission" date="2020-05" db="EMBL/GenBank/DDBJ databases">
        <title>Large-scale comparative analyses of tick genomes elucidate their genetic diversity and vector capacities.</title>
        <authorList>
            <person name="Jia N."/>
            <person name="Wang J."/>
            <person name="Shi W."/>
            <person name="Du L."/>
            <person name="Sun Y."/>
            <person name="Zhan W."/>
            <person name="Jiang J."/>
            <person name="Wang Q."/>
            <person name="Zhang B."/>
            <person name="Ji P."/>
            <person name="Sakyi L.B."/>
            <person name="Cui X."/>
            <person name="Yuan T."/>
            <person name="Jiang B."/>
            <person name="Yang W."/>
            <person name="Lam T.T.-Y."/>
            <person name="Chang Q."/>
            <person name="Ding S."/>
            <person name="Wang X."/>
            <person name="Zhu J."/>
            <person name="Ruan X."/>
            <person name="Zhao L."/>
            <person name="Wei J."/>
            <person name="Que T."/>
            <person name="Du C."/>
            <person name="Cheng J."/>
            <person name="Dai P."/>
            <person name="Han X."/>
            <person name="Huang E."/>
            <person name="Gao Y."/>
            <person name="Liu J."/>
            <person name="Shao H."/>
            <person name="Ye R."/>
            <person name="Li L."/>
            <person name="Wei W."/>
            <person name="Wang X."/>
            <person name="Wang C."/>
            <person name="Yang T."/>
            <person name="Huo Q."/>
            <person name="Li W."/>
            <person name="Guo W."/>
            <person name="Chen H."/>
            <person name="Zhou L."/>
            <person name="Ni X."/>
            <person name="Tian J."/>
            <person name="Zhou Y."/>
            <person name="Sheng Y."/>
            <person name="Liu T."/>
            <person name="Pan Y."/>
            <person name="Xia L."/>
            <person name="Li J."/>
            <person name="Zhao F."/>
            <person name="Cao W."/>
        </authorList>
    </citation>
    <scope>NUCLEOTIDE SEQUENCE</scope>
    <source>
        <strain evidence="1">Hyas-2018</strain>
    </source>
</reference>
<gene>
    <name evidence="1" type="ORF">HPB50_013519</name>
</gene>
<comment type="caution">
    <text evidence="1">The sequence shown here is derived from an EMBL/GenBank/DDBJ whole genome shotgun (WGS) entry which is preliminary data.</text>
</comment>
<keyword evidence="2" id="KW-1185">Reference proteome</keyword>
<dbReference type="EMBL" id="CM023489">
    <property type="protein sequence ID" value="KAH6922406.1"/>
    <property type="molecule type" value="Genomic_DNA"/>
</dbReference>